<evidence type="ECO:0000313" key="3">
    <source>
        <dbReference type="WBParaSite" id="nRc.2.0.1.t35789-RA"/>
    </source>
</evidence>
<keyword evidence="2" id="KW-1185">Reference proteome</keyword>
<protein>
    <submittedName>
        <fullName evidence="3">Retrotransposon gag domain-containing protein</fullName>
    </submittedName>
</protein>
<feature type="domain" description="Retrotransposon gag" evidence="1">
    <location>
        <begin position="77"/>
        <end position="151"/>
    </location>
</feature>
<dbReference type="PANTHER" id="PTHR33223">
    <property type="entry name" value="CCHC-TYPE DOMAIN-CONTAINING PROTEIN"/>
    <property type="match status" value="1"/>
</dbReference>
<organism evidence="2 3">
    <name type="scientific">Romanomermis culicivorax</name>
    <name type="common">Nematode worm</name>
    <dbReference type="NCBI Taxonomy" id="13658"/>
    <lineage>
        <taxon>Eukaryota</taxon>
        <taxon>Metazoa</taxon>
        <taxon>Ecdysozoa</taxon>
        <taxon>Nematoda</taxon>
        <taxon>Enoplea</taxon>
        <taxon>Dorylaimia</taxon>
        <taxon>Mermithida</taxon>
        <taxon>Mermithoidea</taxon>
        <taxon>Mermithidae</taxon>
        <taxon>Romanomermis</taxon>
    </lineage>
</organism>
<evidence type="ECO:0000313" key="2">
    <source>
        <dbReference type="Proteomes" id="UP000887565"/>
    </source>
</evidence>
<dbReference type="InterPro" id="IPR005162">
    <property type="entry name" value="Retrotrans_gag_dom"/>
</dbReference>
<dbReference type="Proteomes" id="UP000887565">
    <property type="component" value="Unplaced"/>
</dbReference>
<dbReference type="WBParaSite" id="nRc.2.0.1.t35789-RA">
    <property type="protein sequence ID" value="nRc.2.0.1.t35789-RA"/>
    <property type="gene ID" value="nRc.2.0.1.g35789"/>
</dbReference>
<dbReference type="PANTHER" id="PTHR33223:SF6">
    <property type="entry name" value="CCHC-TYPE DOMAIN-CONTAINING PROTEIN"/>
    <property type="match status" value="1"/>
</dbReference>
<dbReference type="AlphaFoldDB" id="A0A915KCZ6"/>
<dbReference type="Pfam" id="PF03732">
    <property type="entry name" value="Retrotrans_gag"/>
    <property type="match status" value="1"/>
</dbReference>
<name>A0A915KCZ6_ROMCU</name>
<proteinExistence type="predicted"/>
<reference evidence="3" key="1">
    <citation type="submission" date="2022-11" db="UniProtKB">
        <authorList>
            <consortium name="WormBaseParasite"/>
        </authorList>
    </citation>
    <scope>IDENTIFICATION</scope>
</reference>
<evidence type="ECO:0000259" key="1">
    <source>
        <dbReference type="Pfam" id="PF03732"/>
    </source>
</evidence>
<accession>A0A915KCZ6</accession>
<sequence>MAQPNPLANLQEMQELLRQTVNRVGEMYDTRPIIQHSGDLRPFSGDPSDINWTDWEKRFSRISVLAGATTLNRKTALLSTYLQGPALIYLADVEARNPPLHTWDEWSNAFLNRFLDNRQIDVKYEQLVARSQLPGESVSAFAVDVRRLGKRAFSNWNGQGEGDIMIKNHFINRLLPKHSTM</sequence>